<gene>
    <name evidence="2" type="ORF">AACT_0043</name>
</gene>
<keyword evidence="3" id="KW-1185">Reference proteome</keyword>
<dbReference type="InterPro" id="IPR025877">
    <property type="entry name" value="MobA-like_NTP_Trfase"/>
</dbReference>
<dbReference type="RefSeq" id="WP_172123833.1">
    <property type="nucleotide sequence ID" value="NZ_CP042652.1"/>
</dbReference>
<sequence>MEKYNNLAIIILAAGTSSRLEGKSKQLLIYKKETLLRNSVKKAIQISNNVFVVLGHKKEECENELKDLDINIIYNENYQQGMGSSLALGVNHTKDFDYTMVMLCDQPFIPLSHYQSLKRSILNENIIASLYGEKPKVPAIFPKKFYNEISKLKADFGAKELLKKEYCIKVVLEENYSIDIDTLRDVDLYLHI</sequence>
<dbReference type="KEGG" id="paco:AACT_0043"/>
<feature type="domain" description="MobA-like NTP transferase" evidence="1">
    <location>
        <begin position="10"/>
        <end position="164"/>
    </location>
</feature>
<evidence type="ECO:0000313" key="3">
    <source>
        <dbReference type="Proteomes" id="UP000503483"/>
    </source>
</evidence>
<dbReference type="EMBL" id="CP042652">
    <property type="protein sequence ID" value="QKE27277.1"/>
    <property type="molecule type" value="Genomic_DNA"/>
</dbReference>
<dbReference type="PANTHER" id="PTHR43777">
    <property type="entry name" value="MOLYBDENUM COFACTOR CYTIDYLYLTRANSFERASE"/>
    <property type="match status" value="1"/>
</dbReference>
<name>A0A6M8ESC8_9BACT</name>
<dbReference type="InterPro" id="IPR029044">
    <property type="entry name" value="Nucleotide-diphossugar_trans"/>
</dbReference>
<dbReference type="Proteomes" id="UP000503483">
    <property type="component" value="Chromosome"/>
</dbReference>
<dbReference type="SUPFAM" id="SSF53448">
    <property type="entry name" value="Nucleotide-diphospho-sugar transferases"/>
    <property type="match status" value="1"/>
</dbReference>
<evidence type="ECO:0000259" key="1">
    <source>
        <dbReference type="Pfam" id="PF12804"/>
    </source>
</evidence>
<keyword evidence="2" id="KW-0548">Nucleotidyltransferase</keyword>
<organism evidence="2 3">
    <name type="scientific">Arcobacter acticola</name>
    <dbReference type="NCBI Taxonomy" id="1849015"/>
    <lineage>
        <taxon>Bacteria</taxon>
        <taxon>Pseudomonadati</taxon>
        <taxon>Campylobacterota</taxon>
        <taxon>Epsilonproteobacteria</taxon>
        <taxon>Campylobacterales</taxon>
        <taxon>Arcobacteraceae</taxon>
        <taxon>Arcobacter</taxon>
    </lineage>
</organism>
<accession>A0A6M8ESC8</accession>
<dbReference type="Pfam" id="PF12804">
    <property type="entry name" value="NTP_transf_3"/>
    <property type="match status" value="1"/>
</dbReference>
<dbReference type="GO" id="GO:0016779">
    <property type="term" value="F:nucleotidyltransferase activity"/>
    <property type="evidence" value="ECO:0007669"/>
    <property type="project" value="UniProtKB-KW"/>
</dbReference>
<proteinExistence type="predicted"/>
<dbReference type="CDD" id="cd04182">
    <property type="entry name" value="GT_2_like_f"/>
    <property type="match status" value="1"/>
</dbReference>
<dbReference type="AlphaFoldDB" id="A0A6M8ESC8"/>
<dbReference type="Gene3D" id="3.90.550.10">
    <property type="entry name" value="Spore Coat Polysaccharide Biosynthesis Protein SpsA, Chain A"/>
    <property type="match status" value="1"/>
</dbReference>
<evidence type="ECO:0000313" key="2">
    <source>
        <dbReference type="EMBL" id="QKE27277.1"/>
    </source>
</evidence>
<keyword evidence="2" id="KW-0808">Transferase</keyword>
<protein>
    <submittedName>
        <fullName evidence="2">Molybdenum cofactor cytidylyltransferase</fullName>
    </submittedName>
</protein>
<dbReference type="PANTHER" id="PTHR43777:SF1">
    <property type="entry name" value="MOLYBDENUM COFACTOR CYTIDYLYLTRANSFERASE"/>
    <property type="match status" value="1"/>
</dbReference>
<reference evidence="2 3" key="1">
    <citation type="submission" date="2019-08" db="EMBL/GenBank/DDBJ databases">
        <title>Complete genome sequence of Arcobacter acticola.</title>
        <authorList>
            <person name="Miller W."/>
        </authorList>
    </citation>
    <scope>NUCLEOTIDE SEQUENCE [LARGE SCALE GENOMIC DNA]</scope>
    <source>
        <strain evidence="2 3">KCTC 52212</strain>
    </source>
</reference>